<gene>
    <name evidence="7" type="ORF">CYMTET_49252</name>
</gene>
<evidence type="ECO:0000256" key="2">
    <source>
        <dbReference type="ARBA" id="ARBA00008974"/>
    </source>
</evidence>
<protein>
    <submittedName>
        <fullName evidence="7">Uncharacterized protein</fullName>
    </submittedName>
</protein>
<dbReference type="EMBL" id="LGRX02033512">
    <property type="protein sequence ID" value="KAK3240942.1"/>
    <property type="molecule type" value="Genomic_DNA"/>
</dbReference>
<accession>A0AAE0BSI9</accession>
<name>A0AAE0BSI9_9CHLO</name>
<evidence type="ECO:0000256" key="1">
    <source>
        <dbReference type="ARBA" id="ARBA00004141"/>
    </source>
</evidence>
<feature type="transmembrane region" description="Helical" evidence="6">
    <location>
        <begin position="167"/>
        <end position="190"/>
    </location>
</feature>
<dbReference type="PANTHER" id="PTHR30618:SF0">
    <property type="entry name" value="PURINE-URACIL PERMEASE NCS1"/>
    <property type="match status" value="1"/>
</dbReference>
<keyword evidence="5 6" id="KW-0472">Membrane</keyword>
<feature type="transmembrane region" description="Helical" evidence="6">
    <location>
        <begin position="79"/>
        <end position="101"/>
    </location>
</feature>
<dbReference type="AlphaFoldDB" id="A0AAE0BSI9"/>
<dbReference type="InterPro" id="IPR001248">
    <property type="entry name" value="Pur-cyt_permease"/>
</dbReference>
<comment type="similarity">
    <text evidence="2">Belongs to the purine-cytosine permease (2.A.39) family.</text>
</comment>
<dbReference type="InterPro" id="IPR045225">
    <property type="entry name" value="Uracil/uridine/allantoin_perm"/>
</dbReference>
<feature type="transmembrane region" description="Helical" evidence="6">
    <location>
        <begin position="12"/>
        <end position="29"/>
    </location>
</feature>
<evidence type="ECO:0000256" key="3">
    <source>
        <dbReference type="ARBA" id="ARBA00022692"/>
    </source>
</evidence>
<dbReference type="GO" id="GO:0015205">
    <property type="term" value="F:nucleobase transmembrane transporter activity"/>
    <property type="evidence" value="ECO:0007669"/>
    <property type="project" value="TreeGrafter"/>
</dbReference>
<comment type="subcellular location">
    <subcellularLocation>
        <location evidence="1">Membrane</location>
        <topology evidence="1">Multi-pass membrane protein</topology>
    </subcellularLocation>
</comment>
<evidence type="ECO:0000256" key="4">
    <source>
        <dbReference type="ARBA" id="ARBA00022989"/>
    </source>
</evidence>
<evidence type="ECO:0000256" key="5">
    <source>
        <dbReference type="ARBA" id="ARBA00023136"/>
    </source>
</evidence>
<evidence type="ECO:0000313" key="7">
    <source>
        <dbReference type="EMBL" id="KAK3240942.1"/>
    </source>
</evidence>
<dbReference type="Proteomes" id="UP001190700">
    <property type="component" value="Unassembled WGS sequence"/>
</dbReference>
<feature type="transmembrane region" description="Helical" evidence="6">
    <location>
        <begin position="108"/>
        <end position="129"/>
    </location>
</feature>
<evidence type="ECO:0000256" key="6">
    <source>
        <dbReference type="SAM" id="Phobius"/>
    </source>
</evidence>
<dbReference type="Gene3D" id="1.10.4160.10">
    <property type="entry name" value="Hydantoin permease"/>
    <property type="match status" value="1"/>
</dbReference>
<dbReference type="Pfam" id="PF02133">
    <property type="entry name" value="Transp_cyt_pur"/>
    <property type="match status" value="1"/>
</dbReference>
<comment type="caution">
    <text evidence="7">The sequence shown here is derived from an EMBL/GenBank/DDBJ whole genome shotgun (WGS) entry which is preliminary data.</text>
</comment>
<keyword evidence="3 6" id="KW-0812">Transmembrane</keyword>
<evidence type="ECO:0000313" key="8">
    <source>
        <dbReference type="Proteomes" id="UP001190700"/>
    </source>
</evidence>
<proteinExistence type="inferred from homology"/>
<organism evidence="7 8">
    <name type="scientific">Cymbomonas tetramitiformis</name>
    <dbReference type="NCBI Taxonomy" id="36881"/>
    <lineage>
        <taxon>Eukaryota</taxon>
        <taxon>Viridiplantae</taxon>
        <taxon>Chlorophyta</taxon>
        <taxon>Pyramimonadophyceae</taxon>
        <taxon>Pyramimonadales</taxon>
        <taxon>Pyramimonadaceae</taxon>
        <taxon>Cymbomonas</taxon>
    </lineage>
</organism>
<dbReference type="GO" id="GO:0005886">
    <property type="term" value="C:plasma membrane"/>
    <property type="evidence" value="ECO:0007669"/>
    <property type="project" value="TreeGrafter"/>
</dbReference>
<keyword evidence="8" id="KW-1185">Reference proteome</keyword>
<feature type="transmembrane region" description="Helical" evidence="6">
    <location>
        <begin position="41"/>
        <end position="59"/>
    </location>
</feature>
<reference evidence="7 8" key="1">
    <citation type="journal article" date="2015" name="Genome Biol. Evol.">
        <title>Comparative Genomics of a Bacterivorous Green Alga Reveals Evolutionary Causalities and Consequences of Phago-Mixotrophic Mode of Nutrition.</title>
        <authorList>
            <person name="Burns J.A."/>
            <person name="Paasch A."/>
            <person name="Narechania A."/>
            <person name="Kim E."/>
        </authorList>
    </citation>
    <scope>NUCLEOTIDE SEQUENCE [LARGE SCALE GENOMIC DNA]</scope>
    <source>
        <strain evidence="7 8">PLY_AMNH</strain>
    </source>
</reference>
<keyword evidence="4 6" id="KW-1133">Transmembrane helix</keyword>
<dbReference type="PANTHER" id="PTHR30618">
    <property type="entry name" value="NCS1 FAMILY PURINE/PYRIMIDINE TRANSPORTER"/>
    <property type="match status" value="1"/>
</dbReference>
<sequence>MESLDPLPPESPLRTWTTGTFAVLCSFGYRGAVVAALSRGLIAIGWLSLNIWVASQAVHNSVARLLPSLKTSQHIAPNLTLPQLVVFLIYLVSHCVCVMAGVERLQRLMCYAVGLQGSGTVALLIWALLTESPATALKASSALQATGTASARYHKNTWDLVSLFDEWHPAVAVAASLVWAVSSLVTNLVANLTFSFCALKHLTSTPSTCMDMASIGFAAATTFELCVQL</sequence>